<evidence type="ECO:0000313" key="5">
    <source>
        <dbReference type="Proteomes" id="UP000830115"/>
    </source>
</evidence>
<dbReference type="InterPro" id="IPR041916">
    <property type="entry name" value="Anti_sigma_zinc_sf"/>
</dbReference>
<evidence type="ECO:0000313" key="4">
    <source>
        <dbReference type="EMBL" id="UQA97067.1"/>
    </source>
</evidence>
<gene>
    <name evidence="4" type="ORF">K9S39_38990</name>
</gene>
<keyword evidence="1" id="KW-0805">Transcription regulation</keyword>
<dbReference type="EMBL" id="CP086322">
    <property type="protein sequence ID" value="UQA97067.1"/>
    <property type="molecule type" value="Genomic_DNA"/>
</dbReference>
<sequence length="99" mass="11456">MRKPYLPRLREIWDECRERARHLRLHGDLGAYADGELSGNRRVRMAAHLACCWICSGRLETLQLIKASIRRSPHRAPVSLAEVRIRQYADRLTHSPPSS</sequence>
<accession>A0ABY4MIJ3</accession>
<protein>
    <submittedName>
        <fullName evidence="4">Zf-HC2 domain-containing protein</fullName>
    </submittedName>
</protein>
<dbReference type="RefSeq" id="WP_248867985.1">
    <property type="nucleotide sequence ID" value="NZ_CP086322.1"/>
</dbReference>
<dbReference type="Proteomes" id="UP000830115">
    <property type="component" value="Chromosome"/>
</dbReference>
<dbReference type="Gene3D" id="1.10.10.1320">
    <property type="entry name" value="Anti-sigma factor, zinc-finger domain"/>
    <property type="match status" value="1"/>
</dbReference>
<keyword evidence="2" id="KW-0804">Transcription</keyword>
<proteinExistence type="predicted"/>
<dbReference type="Pfam" id="PF13490">
    <property type="entry name" value="zf-HC2"/>
    <property type="match status" value="1"/>
</dbReference>
<evidence type="ECO:0000256" key="2">
    <source>
        <dbReference type="ARBA" id="ARBA00023163"/>
    </source>
</evidence>
<keyword evidence="5" id="KW-1185">Reference proteome</keyword>
<dbReference type="InterPro" id="IPR027383">
    <property type="entry name" value="Znf_put"/>
</dbReference>
<evidence type="ECO:0000256" key="1">
    <source>
        <dbReference type="ARBA" id="ARBA00023015"/>
    </source>
</evidence>
<evidence type="ECO:0000259" key="3">
    <source>
        <dbReference type="Pfam" id="PF13490"/>
    </source>
</evidence>
<feature type="domain" description="Putative zinc-finger" evidence="3">
    <location>
        <begin position="29"/>
        <end position="52"/>
    </location>
</feature>
<organism evidence="4 5">
    <name type="scientific">Streptomyces halobius</name>
    <dbReference type="NCBI Taxonomy" id="2879846"/>
    <lineage>
        <taxon>Bacteria</taxon>
        <taxon>Bacillati</taxon>
        <taxon>Actinomycetota</taxon>
        <taxon>Actinomycetes</taxon>
        <taxon>Kitasatosporales</taxon>
        <taxon>Streptomycetaceae</taxon>
        <taxon>Streptomyces</taxon>
    </lineage>
</organism>
<name>A0ABY4MIJ3_9ACTN</name>
<reference evidence="4" key="1">
    <citation type="submission" date="2021-10" db="EMBL/GenBank/DDBJ databases">
        <title>Streptomyces nigrumlapis sp.nov.,an antimicrobial producing actinobacterium isolated from Black Gobi rocks.</title>
        <authorList>
            <person name="Wen Y."/>
            <person name="Zhang W."/>
            <person name="Liu X.G."/>
        </authorList>
    </citation>
    <scope>NUCLEOTIDE SEQUENCE</scope>
    <source>
        <strain evidence="4">ST13-2-2</strain>
    </source>
</reference>